<dbReference type="EMBL" id="JAOTIF010000001">
    <property type="protein sequence ID" value="MCU7547764.1"/>
    <property type="molecule type" value="Genomic_DNA"/>
</dbReference>
<dbReference type="InterPro" id="IPR039426">
    <property type="entry name" value="TonB-dep_rcpt-like"/>
</dbReference>
<dbReference type="SUPFAM" id="SSF49464">
    <property type="entry name" value="Carboxypeptidase regulatory domain-like"/>
    <property type="match status" value="1"/>
</dbReference>
<dbReference type="GO" id="GO:0015344">
    <property type="term" value="F:siderophore uptake transmembrane transporter activity"/>
    <property type="evidence" value="ECO:0007669"/>
    <property type="project" value="TreeGrafter"/>
</dbReference>
<evidence type="ECO:0000313" key="11">
    <source>
        <dbReference type="Proteomes" id="UP001155483"/>
    </source>
</evidence>
<organism evidence="10 11">
    <name type="scientific">Paraflavisolibacter caeni</name>
    <dbReference type="NCBI Taxonomy" id="2982496"/>
    <lineage>
        <taxon>Bacteria</taxon>
        <taxon>Pseudomonadati</taxon>
        <taxon>Bacteroidota</taxon>
        <taxon>Chitinophagia</taxon>
        <taxon>Chitinophagales</taxon>
        <taxon>Chitinophagaceae</taxon>
        <taxon>Paraflavisolibacter</taxon>
    </lineage>
</organism>
<feature type="domain" description="TonB-dependent receptor plug" evidence="9">
    <location>
        <begin position="150"/>
        <end position="227"/>
    </location>
</feature>
<dbReference type="InterPro" id="IPR012910">
    <property type="entry name" value="Plug_dom"/>
</dbReference>
<evidence type="ECO:0000256" key="3">
    <source>
        <dbReference type="ARBA" id="ARBA00022452"/>
    </source>
</evidence>
<dbReference type="RefSeq" id="WP_279295209.1">
    <property type="nucleotide sequence ID" value="NZ_JAOTIF010000001.1"/>
</dbReference>
<evidence type="ECO:0000313" key="10">
    <source>
        <dbReference type="EMBL" id="MCU7547764.1"/>
    </source>
</evidence>
<comment type="caution">
    <text evidence="10">The sequence shown here is derived from an EMBL/GenBank/DDBJ whole genome shotgun (WGS) entry which is preliminary data.</text>
</comment>
<keyword evidence="5 8" id="KW-0732">Signal</keyword>
<evidence type="ECO:0000256" key="5">
    <source>
        <dbReference type="ARBA" id="ARBA00022729"/>
    </source>
</evidence>
<keyword evidence="3" id="KW-1134">Transmembrane beta strand</keyword>
<feature type="chain" id="PRO_5040833116" evidence="8">
    <location>
        <begin position="28"/>
        <end position="780"/>
    </location>
</feature>
<proteinExistence type="predicted"/>
<reference evidence="10" key="1">
    <citation type="submission" date="2022-09" db="EMBL/GenBank/DDBJ databases">
        <authorList>
            <person name="Yuan C."/>
            <person name="Ke Z."/>
        </authorList>
    </citation>
    <scope>NUCLEOTIDE SEQUENCE</scope>
    <source>
        <strain evidence="10">LB-8</strain>
    </source>
</reference>
<keyword evidence="7" id="KW-0998">Cell outer membrane</keyword>
<reference evidence="10" key="2">
    <citation type="submission" date="2023-04" db="EMBL/GenBank/DDBJ databases">
        <title>Paracnuella aquatica gen. nov., sp. nov., a member of the family Chitinophagaceae isolated from a hot spring.</title>
        <authorList>
            <person name="Wang C."/>
        </authorList>
    </citation>
    <scope>NUCLEOTIDE SEQUENCE</scope>
    <source>
        <strain evidence="10">LB-8</strain>
    </source>
</reference>
<keyword evidence="10" id="KW-0675">Receptor</keyword>
<dbReference type="Pfam" id="PF07715">
    <property type="entry name" value="Plug"/>
    <property type="match status" value="1"/>
</dbReference>
<evidence type="ECO:0000256" key="4">
    <source>
        <dbReference type="ARBA" id="ARBA00022692"/>
    </source>
</evidence>
<dbReference type="SUPFAM" id="SSF56935">
    <property type="entry name" value="Porins"/>
    <property type="match status" value="1"/>
</dbReference>
<evidence type="ECO:0000256" key="6">
    <source>
        <dbReference type="ARBA" id="ARBA00023136"/>
    </source>
</evidence>
<evidence type="ECO:0000256" key="7">
    <source>
        <dbReference type="ARBA" id="ARBA00023237"/>
    </source>
</evidence>
<evidence type="ECO:0000256" key="2">
    <source>
        <dbReference type="ARBA" id="ARBA00022448"/>
    </source>
</evidence>
<dbReference type="Gene3D" id="2.40.170.20">
    <property type="entry name" value="TonB-dependent receptor, beta-barrel domain"/>
    <property type="match status" value="1"/>
</dbReference>
<dbReference type="GO" id="GO:0009279">
    <property type="term" value="C:cell outer membrane"/>
    <property type="evidence" value="ECO:0007669"/>
    <property type="project" value="UniProtKB-SubCell"/>
</dbReference>
<keyword evidence="6" id="KW-0472">Membrane</keyword>
<name>A0A9X3BEV9_9BACT</name>
<dbReference type="Proteomes" id="UP001155483">
    <property type="component" value="Unassembled WGS sequence"/>
</dbReference>
<gene>
    <name evidence="10" type="ORF">OCK74_01500</name>
</gene>
<keyword evidence="11" id="KW-1185">Reference proteome</keyword>
<dbReference type="InterPro" id="IPR036942">
    <property type="entry name" value="Beta-barrel_TonB_sf"/>
</dbReference>
<protein>
    <submittedName>
        <fullName evidence="10">TonB-dependent receptor</fullName>
    </submittedName>
</protein>
<keyword evidence="2" id="KW-0813">Transport</keyword>
<keyword evidence="4" id="KW-0812">Transmembrane</keyword>
<dbReference type="GO" id="GO:0044718">
    <property type="term" value="P:siderophore transmembrane transport"/>
    <property type="evidence" value="ECO:0007669"/>
    <property type="project" value="TreeGrafter"/>
</dbReference>
<evidence type="ECO:0000256" key="1">
    <source>
        <dbReference type="ARBA" id="ARBA00004571"/>
    </source>
</evidence>
<dbReference type="Gene3D" id="2.170.130.10">
    <property type="entry name" value="TonB-dependent receptor, plug domain"/>
    <property type="match status" value="1"/>
</dbReference>
<dbReference type="InterPro" id="IPR037066">
    <property type="entry name" value="Plug_dom_sf"/>
</dbReference>
<comment type="subcellular location">
    <subcellularLocation>
        <location evidence="1">Cell outer membrane</location>
        <topology evidence="1">Multi-pass membrane protein</topology>
    </subcellularLocation>
</comment>
<dbReference type="PANTHER" id="PTHR30069:SF29">
    <property type="entry name" value="HEMOGLOBIN AND HEMOGLOBIN-HAPTOGLOBIN-BINDING PROTEIN 1-RELATED"/>
    <property type="match status" value="1"/>
</dbReference>
<dbReference type="InterPro" id="IPR008969">
    <property type="entry name" value="CarboxyPept-like_regulatory"/>
</dbReference>
<evidence type="ECO:0000259" key="9">
    <source>
        <dbReference type="Pfam" id="PF07715"/>
    </source>
</evidence>
<evidence type="ECO:0000256" key="8">
    <source>
        <dbReference type="SAM" id="SignalP"/>
    </source>
</evidence>
<accession>A0A9X3BEV9</accession>
<feature type="signal peptide" evidence="8">
    <location>
        <begin position="1"/>
        <end position="27"/>
    </location>
</feature>
<dbReference type="Pfam" id="PF13715">
    <property type="entry name" value="CarbopepD_reg_2"/>
    <property type="match status" value="1"/>
</dbReference>
<dbReference type="AlphaFoldDB" id="A0A9X3BEV9"/>
<dbReference type="Gene3D" id="2.60.40.1120">
    <property type="entry name" value="Carboxypeptidase-like, regulatory domain"/>
    <property type="match status" value="1"/>
</dbReference>
<dbReference type="PANTHER" id="PTHR30069">
    <property type="entry name" value="TONB-DEPENDENT OUTER MEMBRANE RECEPTOR"/>
    <property type="match status" value="1"/>
</dbReference>
<sequence>MSHCLKVIKAWAVVFFAVMLFSQHGFAQGRFTISGTITSGRTGEKLMAVSIRVAGTSIATASNEYGFYALSLPAGKHHIEFSAVGSKTFSLDINLQRNTVQDISMQSEEKQLQDVVVMARRGGRNISSPQMGVERLQIAEIKNIPVLFGERDVLKTIQLLPGIKPAAEGGSGFYVRGGAADQNLILLDEAPVYNASHLMGFFSTFNSDAIKDVTVYKGGMPAQYGGRLSSVLDIKMNEGNNQDYAVSGGIGLISSKVNVEGPVQQGKSSFLLSGRRTYADMFLKLSPDSSINRNKLYFYDLNAKINYKLSKRDHLYLSGYFGRDVLGVQNKFGIDWGNGTGTLRWNHIFSSKLFANTSLIFSNYNYNIKVRNEADDFTIFSQIRDWNIKQDYQWYLSNRSSFRFGFNSIYHAIRPGEVRASDASSIADFYLQKRYSWENAAFFSHSWKASEKLNFTYGVRLTSFSVLGAGDYYSVDEDGNVTDTTHYQRGAFVKTYINPEPRVAASYKLNDRSSIKASYVRNVQNLHLISNSTTSNPSDKWVASSNIIKPEISDQVSVGYYRDFADNKYEFTLEAYYKDMQNQIDYRNGADIYTNDAIESQLLFGKGRAYGAEWLLKKREGRFTGWLSYTLSKTERLIDGINNNQWYNARQDRTHDIAVVGSYQLNKKWTVSANWVFSTGNAVTYPAGKYILDGRPVFYYTERNGYRLPSYHRLDLGATRQLKQKGRFSSELSFSLYNAYGRENPFTVNFREKEDNPQKTEAVQYALFKYVPSIAYSFKF</sequence>